<dbReference type="AlphaFoldDB" id="A0A975Y6G7"/>
<dbReference type="Proteomes" id="UP000683511">
    <property type="component" value="Chromosome"/>
</dbReference>
<dbReference type="KEGG" id="rsin:B6N60_03975"/>
<organism evidence="1 2">
    <name type="scientific">Richelia sinica FACHB-800</name>
    <dbReference type="NCBI Taxonomy" id="1357546"/>
    <lineage>
        <taxon>Bacteria</taxon>
        <taxon>Bacillati</taxon>
        <taxon>Cyanobacteriota</taxon>
        <taxon>Cyanophyceae</taxon>
        <taxon>Nostocales</taxon>
        <taxon>Nostocaceae</taxon>
        <taxon>Richelia</taxon>
    </lineage>
</organism>
<accession>A0A975Y6G7</accession>
<evidence type="ECO:0000313" key="2">
    <source>
        <dbReference type="Proteomes" id="UP000683511"/>
    </source>
</evidence>
<evidence type="ECO:0000313" key="1">
    <source>
        <dbReference type="EMBL" id="QXE25261.1"/>
    </source>
</evidence>
<dbReference type="EMBL" id="CP021056">
    <property type="protein sequence ID" value="QXE25261.1"/>
    <property type="molecule type" value="Genomic_DNA"/>
</dbReference>
<reference evidence="1" key="1">
    <citation type="submission" date="2017-04" db="EMBL/GenBank/DDBJ databases">
        <title>Genome deletions in a multicellular cyanobacterial endosymbiont for morphological adaptation in marine diatoms.</title>
        <authorList>
            <person name="Wang Y."/>
            <person name="Gao H."/>
            <person name="Li R."/>
            <person name="Xu X."/>
        </authorList>
    </citation>
    <scope>NUCLEOTIDE SEQUENCE</scope>
    <source>
        <strain evidence="1">FACHB 800</strain>
    </source>
</reference>
<name>A0A975Y6G7_9NOST</name>
<sequence>MCLATNFYFKICTIFDNYFSESVVKISSFLFLKSQSNTRACYRFFIKKAAFMMLILP</sequence>
<gene>
    <name evidence="1" type="ORF">B6N60_03975</name>
</gene>
<proteinExistence type="predicted"/>
<keyword evidence="2" id="KW-1185">Reference proteome</keyword>
<protein>
    <submittedName>
        <fullName evidence="1">Uncharacterized protein</fullName>
    </submittedName>
</protein>